<gene>
    <name evidence="2" type="ORF">A3C20_01485</name>
</gene>
<evidence type="ECO:0000313" key="2">
    <source>
        <dbReference type="EMBL" id="OGG68996.1"/>
    </source>
</evidence>
<proteinExistence type="predicted"/>
<protein>
    <submittedName>
        <fullName evidence="2">Uncharacterized protein</fullName>
    </submittedName>
</protein>
<evidence type="ECO:0000256" key="1">
    <source>
        <dbReference type="SAM" id="Phobius"/>
    </source>
</evidence>
<feature type="transmembrane region" description="Helical" evidence="1">
    <location>
        <begin position="35"/>
        <end position="55"/>
    </location>
</feature>
<evidence type="ECO:0000313" key="3">
    <source>
        <dbReference type="Proteomes" id="UP000176914"/>
    </source>
</evidence>
<name>A0A1F6E5R1_9BACT</name>
<sequence length="69" mass="7645">MIALVRHSPLAAAFLLYIALEIITDIYVIPKAELAIRTNIGISFLIGLAILIWLVTNGKRTEPVEARED</sequence>
<feature type="transmembrane region" description="Helical" evidence="1">
    <location>
        <begin position="12"/>
        <end position="29"/>
    </location>
</feature>
<dbReference type="Proteomes" id="UP000176914">
    <property type="component" value="Unassembled WGS sequence"/>
</dbReference>
<dbReference type="EMBL" id="MFLL01000024">
    <property type="protein sequence ID" value="OGG68996.1"/>
    <property type="molecule type" value="Genomic_DNA"/>
</dbReference>
<keyword evidence="1" id="KW-0472">Membrane</keyword>
<comment type="caution">
    <text evidence="2">The sequence shown here is derived from an EMBL/GenBank/DDBJ whole genome shotgun (WGS) entry which is preliminary data.</text>
</comment>
<dbReference type="AlphaFoldDB" id="A0A1F6E5R1"/>
<keyword evidence="1" id="KW-0812">Transmembrane</keyword>
<reference evidence="2 3" key="1">
    <citation type="journal article" date="2016" name="Nat. Commun.">
        <title>Thousands of microbial genomes shed light on interconnected biogeochemical processes in an aquifer system.</title>
        <authorList>
            <person name="Anantharaman K."/>
            <person name="Brown C.T."/>
            <person name="Hug L.A."/>
            <person name="Sharon I."/>
            <person name="Castelle C.J."/>
            <person name="Probst A.J."/>
            <person name="Thomas B.C."/>
            <person name="Singh A."/>
            <person name="Wilkins M.J."/>
            <person name="Karaoz U."/>
            <person name="Brodie E.L."/>
            <person name="Williams K.H."/>
            <person name="Hubbard S.S."/>
            <person name="Banfield J.F."/>
        </authorList>
    </citation>
    <scope>NUCLEOTIDE SEQUENCE [LARGE SCALE GENOMIC DNA]</scope>
</reference>
<keyword evidence="1" id="KW-1133">Transmembrane helix</keyword>
<organism evidence="2 3">
    <name type="scientific">Candidatus Kaiserbacteria bacterium RIFCSPHIGHO2_02_FULL_55_25</name>
    <dbReference type="NCBI Taxonomy" id="1798498"/>
    <lineage>
        <taxon>Bacteria</taxon>
        <taxon>Candidatus Kaiseribacteriota</taxon>
    </lineage>
</organism>
<accession>A0A1F6E5R1</accession>